<dbReference type="AlphaFoldDB" id="A0A835DR08"/>
<dbReference type="Pfam" id="PF23622">
    <property type="entry name" value="LRR_At1g61320_AtMIF1"/>
    <property type="match status" value="1"/>
</dbReference>
<dbReference type="InterPro" id="IPR001810">
    <property type="entry name" value="F-box_dom"/>
</dbReference>
<reference evidence="3 4" key="1">
    <citation type="submission" date="2020-04" db="EMBL/GenBank/DDBJ databases">
        <title>Plant Genome Project.</title>
        <authorList>
            <person name="Zhang R.-G."/>
        </authorList>
    </citation>
    <scope>NUCLEOTIDE SEQUENCE [LARGE SCALE GENOMIC DNA]</scope>
    <source>
        <strain evidence="3">YNK0</strain>
        <tissue evidence="3">Leaf</tissue>
    </source>
</reference>
<dbReference type="InterPro" id="IPR055357">
    <property type="entry name" value="LRR_At1g61320_AtMIF1"/>
</dbReference>
<dbReference type="PANTHER" id="PTHR31900:SF32">
    <property type="entry name" value="F-BOX_RNI_FBD-LIKE DOMAIN PROTEIN"/>
    <property type="match status" value="1"/>
</dbReference>
<evidence type="ECO:0000256" key="1">
    <source>
        <dbReference type="SAM" id="MobiDB-lite"/>
    </source>
</evidence>
<dbReference type="OrthoDB" id="1939276at2759"/>
<evidence type="ECO:0000313" key="4">
    <source>
        <dbReference type="Proteomes" id="UP000655225"/>
    </source>
</evidence>
<dbReference type="SUPFAM" id="SSF81383">
    <property type="entry name" value="F-box domain"/>
    <property type="match status" value="1"/>
</dbReference>
<dbReference type="InterPro" id="IPR050232">
    <property type="entry name" value="FBL13/AtMIF1-like"/>
</dbReference>
<dbReference type="InterPro" id="IPR001611">
    <property type="entry name" value="Leu-rich_rpt"/>
</dbReference>
<proteinExistence type="predicted"/>
<feature type="region of interest" description="Disordered" evidence="1">
    <location>
        <begin position="1"/>
        <end position="29"/>
    </location>
</feature>
<comment type="caution">
    <text evidence="3">The sequence shown here is derived from an EMBL/GenBank/DDBJ whole genome shotgun (WGS) entry which is preliminary data.</text>
</comment>
<dbReference type="Pfam" id="PF00646">
    <property type="entry name" value="F-box"/>
    <property type="match status" value="1"/>
</dbReference>
<evidence type="ECO:0000313" key="3">
    <source>
        <dbReference type="EMBL" id="KAF8409352.1"/>
    </source>
</evidence>
<dbReference type="Proteomes" id="UP000655225">
    <property type="component" value="Unassembled WGS sequence"/>
</dbReference>
<dbReference type="InterPro" id="IPR053781">
    <property type="entry name" value="F-box_AtFBL13-like"/>
</dbReference>
<dbReference type="InterPro" id="IPR036047">
    <property type="entry name" value="F-box-like_dom_sf"/>
</dbReference>
<accession>A0A835DR08</accession>
<dbReference type="SMART" id="SM00579">
    <property type="entry name" value="FBD"/>
    <property type="match status" value="1"/>
</dbReference>
<dbReference type="OMA" id="TNWIFKC"/>
<organism evidence="3 4">
    <name type="scientific">Tetracentron sinense</name>
    <name type="common">Spur-leaf</name>
    <dbReference type="NCBI Taxonomy" id="13715"/>
    <lineage>
        <taxon>Eukaryota</taxon>
        <taxon>Viridiplantae</taxon>
        <taxon>Streptophyta</taxon>
        <taxon>Embryophyta</taxon>
        <taxon>Tracheophyta</taxon>
        <taxon>Spermatophyta</taxon>
        <taxon>Magnoliopsida</taxon>
        <taxon>Trochodendrales</taxon>
        <taxon>Trochodendraceae</taxon>
        <taxon>Tetracentron</taxon>
    </lineage>
</organism>
<feature type="domain" description="F-box" evidence="2">
    <location>
        <begin position="29"/>
        <end position="77"/>
    </location>
</feature>
<dbReference type="Gene3D" id="3.80.10.10">
    <property type="entry name" value="Ribonuclease Inhibitor"/>
    <property type="match status" value="1"/>
</dbReference>
<dbReference type="Gene3D" id="1.20.1280.50">
    <property type="match status" value="1"/>
</dbReference>
<dbReference type="PROSITE" id="PS51450">
    <property type="entry name" value="LRR"/>
    <property type="match status" value="1"/>
</dbReference>
<dbReference type="CDD" id="cd22160">
    <property type="entry name" value="F-box_AtFBL13-like"/>
    <property type="match status" value="1"/>
</dbReference>
<dbReference type="PANTHER" id="PTHR31900">
    <property type="entry name" value="F-BOX/RNI SUPERFAMILY PROTEIN-RELATED"/>
    <property type="match status" value="1"/>
</dbReference>
<sequence>MEERGNSDELISSLKRQKNCSESSTKEGPDWISGLPDSVLIHIISLLPMKDAVKTGTLSRRWDYLWTSVQNLDFRDPNYWDEDVNGLVDFINHTLILYNGSKIQKFQVGIEFNDWLSSHVDIWIRFAIRKNVEELDIEFWGGEDADPFDSDSYMLPQYLYTNSSFTKLRLGFCSFRPHGLICWRSLKNLSLACLQLSENLIQDILSGSPLLEILDLNECSGLNNLHITSPSLKILIVRDTCDIPNSDLVLEISAPNLKSLRIVGFMYRLCRVMNLPSLIEASLNFKVMSDHEDRYDEGYCKMLKVILENLCHVKDLTIGAWCIQILSIWEVKILPSPSSKRQSLTLDTYLNKWDLPGIASLLKSSPDLETLVLNRTSPYSTQFQFDREFLDAYDFDGGNYWNLQKPISQCLLHHLKTVKVIGFGAGNHEMELIQFLLKNAMVLEKMVIYTHTFVHQIWRKLFMPEELLDIAQKMLSFPRASPHAVILFS</sequence>
<gene>
    <name evidence="3" type="ORF">HHK36_005427</name>
</gene>
<keyword evidence="4" id="KW-1185">Reference proteome</keyword>
<protein>
    <recommendedName>
        <fullName evidence="2">F-box domain-containing protein</fullName>
    </recommendedName>
</protein>
<dbReference type="SUPFAM" id="SSF52047">
    <property type="entry name" value="RNI-like"/>
    <property type="match status" value="1"/>
</dbReference>
<dbReference type="EMBL" id="JABCRI010000003">
    <property type="protein sequence ID" value="KAF8409352.1"/>
    <property type="molecule type" value="Genomic_DNA"/>
</dbReference>
<evidence type="ECO:0000259" key="2">
    <source>
        <dbReference type="PROSITE" id="PS50181"/>
    </source>
</evidence>
<dbReference type="InterPro" id="IPR006566">
    <property type="entry name" value="FBD"/>
</dbReference>
<dbReference type="InterPro" id="IPR032675">
    <property type="entry name" value="LRR_dom_sf"/>
</dbReference>
<name>A0A835DR08_TETSI</name>
<dbReference type="PROSITE" id="PS50181">
    <property type="entry name" value="FBOX"/>
    <property type="match status" value="1"/>
</dbReference>